<gene>
    <name evidence="1" type="ORF">HNR42_001971</name>
</gene>
<protein>
    <submittedName>
        <fullName evidence="1">Uncharacterized protein</fullName>
    </submittedName>
</protein>
<sequence>MTPGLVGKAYRVGPLWPDLAGQPEAERDGLGSMLARLRGWDMIRLEIGEHGCACVPCRSRAEEPFAAARLFGEL</sequence>
<name>A0A841HYR8_9DEIO</name>
<evidence type="ECO:0000313" key="1">
    <source>
        <dbReference type="EMBL" id="MBB6098537.1"/>
    </source>
</evidence>
<organism evidence="1 2">
    <name type="scientific">Deinobacterium chartae</name>
    <dbReference type="NCBI Taxonomy" id="521158"/>
    <lineage>
        <taxon>Bacteria</taxon>
        <taxon>Thermotogati</taxon>
        <taxon>Deinococcota</taxon>
        <taxon>Deinococci</taxon>
        <taxon>Deinococcales</taxon>
        <taxon>Deinococcaceae</taxon>
        <taxon>Deinobacterium</taxon>
    </lineage>
</organism>
<dbReference type="EMBL" id="JACHHG010000006">
    <property type="protein sequence ID" value="MBB6098537.1"/>
    <property type="molecule type" value="Genomic_DNA"/>
</dbReference>
<dbReference type="AlphaFoldDB" id="A0A841HYR8"/>
<dbReference type="Proteomes" id="UP000569951">
    <property type="component" value="Unassembled WGS sequence"/>
</dbReference>
<reference evidence="1 2" key="1">
    <citation type="submission" date="2020-08" db="EMBL/GenBank/DDBJ databases">
        <title>Genomic Encyclopedia of Type Strains, Phase IV (KMG-IV): sequencing the most valuable type-strain genomes for metagenomic binning, comparative biology and taxonomic classification.</title>
        <authorList>
            <person name="Goeker M."/>
        </authorList>
    </citation>
    <scope>NUCLEOTIDE SEQUENCE [LARGE SCALE GENOMIC DNA]</scope>
    <source>
        <strain evidence="1 2">DSM 21458</strain>
    </source>
</reference>
<accession>A0A841HYR8</accession>
<proteinExistence type="predicted"/>
<dbReference type="RefSeq" id="WP_183987041.1">
    <property type="nucleotide sequence ID" value="NZ_JACHHG010000006.1"/>
</dbReference>
<comment type="caution">
    <text evidence="1">The sequence shown here is derived from an EMBL/GenBank/DDBJ whole genome shotgun (WGS) entry which is preliminary data.</text>
</comment>
<evidence type="ECO:0000313" key="2">
    <source>
        <dbReference type="Proteomes" id="UP000569951"/>
    </source>
</evidence>
<keyword evidence="2" id="KW-1185">Reference proteome</keyword>